<dbReference type="PANTHER" id="PTHR46536">
    <property type="entry name" value="ARL14 EFFECTOR PROTEIN"/>
    <property type="match status" value="1"/>
</dbReference>
<name>A0AAE1NML8_9EUCA</name>
<feature type="compositionally biased region" description="Basic residues" evidence="9">
    <location>
        <begin position="297"/>
        <end position="307"/>
    </location>
</feature>
<feature type="compositionally biased region" description="Basic residues" evidence="9">
    <location>
        <begin position="350"/>
        <end position="364"/>
    </location>
</feature>
<keyword evidence="3" id="KW-0862">Zinc</keyword>
<evidence type="ECO:0000256" key="5">
    <source>
        <dbReference type="ARBA" id="ARBA00023125"/>
    </source>
</evidence>
<dbReference type="Proteomes" id="UP001292094">
    <property type="component" value="Unassembled WGS sequence"/>
</dbReference>
<dbReference type="PANTHER" id="PTHR46536:SF3">
    <property type="entry name" value="ARF7 EFFECTOR PROTEIN C-TERMINAL DOMAIN-CONTAINING PROTEIN"/>
    <property type="match status" value="1"/>
</dbReference>
<feature type="region of interest" description="Disordered" evidence="9">
    <location>
        <begin position="342"/>
        <end position="364"/>
    </location>
</feature>
<feature type="region of interest" description="Disordered" evidence="9">
    <location>
        <begin position="292"/>
        <end position="319"/>
    </location>
</feature>
<evidence type="ECO:0000256" key="4">
    <source>
        <dbReference type="ARBA" id="ARBA00023015"/>
    </source>
</evidence>
<dbReference type="Gene3D" id="3.30.50.10">
    <property type="entry name" value="Erythroid Transcription Factor GATA-1, subunit A"/>
    <property type="match status" value="1"/>
</dbReference>
<evidence type="ECO:0000256" key="2">
    <source>
        <dbReference type="ARBA" id="ARBA00022771"/>
    </source>
</evidence>
<reference evidence="11" key="1">
    <citation type="submission" date="2023-11" db="EMBL/GenBank/DDBJ databases">
        <title>Genome assemblies of two species of porcelain crab, Petrolisthes cinctipes and Petrolisthes manimaculis (Anomura: Porcellanidae).</title>
        <authorList>
            <person name="Angst P."/>
        </authorList>
    </citation>
    <scope>NUCLEOTIDE SEQUENCE</scope>
    <source>
        <strain evidence="11">PB745_02</strain>
        <tissue evidence="11">Gill</tissue>
    </source>
</reference>
<feature type="domain" description="Nuclear receptor" evidence="10">
    <location>
        <begin position="55"/>
        <end position="142"/>
    </location>
</feature>
<gene>
    <name evidence="11" type="ORF">Pmani_034954</name>
</gene>
<keyword evidence="5" id="KW-0238">DNA-binding</keyword>
<keyword evidence="6" id="KW-0804">Transcription</keyword>
<dbReference type="GO" id="GO:0008270">
    <property type="term" value="F:zinc ion binding"/>
    <property type="evidence" value="ECO:0007669"/>
    <property type="project" value="UniProtKB-KW"/>
</dbReference>
<comment type="caution">
    <text evidence="11">The sequence shown here is derived from an EMBL/GenBank/DDBJ whole genome shotgun (WGS) entry which is preliminary data.</text>
</comment>
<evidence type="ECO:0000256" key="1">
    <source>
        <dbReference type="ARBA" id="ARBA00022723"/>
    </source>
</evidence>
<accession>A0AAE1NML8</accession>
<organism evidence="11 12">
    <name type="scientific">Petrolisthes manimaculis</name>
    <dbReference type="NCBI Taxonomy" id="1843537"/>
    <lineage>
        <taxon>Eukaryota</taxon>
        <taxon>Metazoa</taxon>
        <taxon>Ecdysozoa</taxon>
        <taxon>Arthropoda</taxon>
        <taxon>Crustacea</taxon>
        <taxon>Multicrustacea</taxon>
        <taxon>Malacostraca</taxon>
        <taxon>Eumalacostraca</taxon>
        <taxon>Eucarida</taxon>
        <taxon>Decapoda</taxon>
        <taxon>Pleocyemata</taxon>
        <taxon>Anomura</taxon>
        <taxon>Galatheoidea</taxon>
        <taxon>Porcellanidae</taxon>
        <taxon>Petrolisthes</taxon>
    </lineage>
</organism>
<protein>
    <recommendedName>
        <fullName evidence="10">Nuclear receptor domain-containing protein</fullName>
    </recommendedName>
</protein>
<dbReference type="GO" id="GO:0043565">
    <property type="term" value="F:sequence-specific DNA binding"/>
    <property type="evidence" value="ECO:0007669"/>
    <property type="project" value="InterPro"/>
</dbReference>
<evidence type="ECO:0000256" key="8">
    <source>
        <dbReference type="ARBA" id="ARBA00023242"/>
    </source>
</evidence>
<evidence type="ECO:0000313" key="11">
    <source>
        <dbReference type="EMBL" id="KAK4292268.1"/>
    </source>
</evidence>
<evidence type="ECO:0000256" key="9">
    <source>
        <dbReference type="SAM" id="MobiDB-lite"/>
    </source>
</evidence>
<evidence type="ECO:0000256" key="7">
    <source>
        <dbReference type="ARBA" id="ARBA00023170"/>
    </source>
</evidence>
<sequence>MEPPDHPEPSLNVRDPSVLKPSHERLRVRLPGVLRPSYERLIRTAEGETAMKRVRVSCGVCLLTRYYSLNRGVTRIAGVVACEACRHFYQRFKRQPFPATCSKEGRCFDDGDVDKNRCKGCWLALILQRCPLPGVIYSTFFEHLSENLKMRMSDCPLLEQDIPATGRGSLGLEMFFDNAWVDVTDKNTITTKTTRRGSRDTDDGSDGDVFVSELDVMSEEMVVGDPSNWEDTILPLPLIGATATVTTDPEDAGVTNEKTVGSTNMDPCDKVMELLMEELDFEILAQNTQSLEVSSQVKKKRKKKKKKKEEEEEEEEEAVVNNNNNVKCTQELLDPNELLKVNQSPSNCRRSQRNKKKWRRREKKKNPWAIYDGEGRLADTGVDLCDCLQGECPGCHFPCQSCGSGKCGIECRVNRCSYYESVEIQGTNIKRRNEYVKR</sequence>
<dbReference type="PROSITE" id="PS51030">
    <property type="entry name" value="NUCLEAR_REC_DBD_2"/>
    <property type="match status" value="1"/>
</dbReference>
<dbReference type="InterPro" id="IPR001628">
    <property type="entry name" value="Znf_hrmn_rcpt"/>
</dbReference>
<keyword evidence="4" id="KW-0805">Transcription regulation</keyword>
<dbReference type="AlphaFoldDB" id="A0AAE1NML8"/>
<keyword evidence="1" id="KW-0479">Metal-binding</keyword>
<evidence type="ECO:0000256" key="6">
    <source>
        <dbReference type="ARBA" id="ARBA00023163"/>
    </source>
</evidence>
<evidence type="ECO:0000313" key="12">
    <source>
        <dbReference type="Proteomes" id="UP001292094"/>
    </source>
</evidence>
<evidence type="ECO:0000259" key="10">
    <source>
        <dbReference type="PROSITE" id="PS51030"/>
    </source>
</evidence>
<keyword evidence="2" id="KW-0863">Zinc-finger</keyword>
<dbReference type="Pfam" id="PF14949">
    <property type="entry name" value="ARF7EP_C"/>
    <property type="match status" value="1"/>
</dbReference>
<dbReference type="EMBL" id="JAWZYT010004885">
    <property type="protein sequence ID" value="KAK4292268.1"/>
    <property type="molecule type" value="Genomic_DNA"/>
</dbReference>
<dbReference type="InterPro" id="IPR029264">
    <property type="entry name" value="ARF7EP_C"/>
</dbReference>
<keyword evidence="7" id="KW-0675">Receptor</keyword>
<evidence type="ECO:0000256" key="3">
    <source>
        <dbReference type="ARBA" id="ARBA00022833"/>
    </source>
</evidence>
<keyword evidence="8" id="KW-0539">Nucleus</keyword>
<dbReference type="InterPro" id="IPR013088">
    <property type="entry name" value="Znf_NHR/GATA"/>
</dbReference>
<proteinExistence type="predicted"/>
<keyword evidence="12" id="KW-1185">Reference proteome</keyword>
<dbReference type="GO" id="GO:0003700">
    <property type="term" value="F:DNA-binding transcription factor activity"/>
    <property type="evidence" value="ECO:0007669"/>
    <property type="project" value="InterPro"/>
</dbReference>